<accession>A0A166QCZ1</accession>
<proteinExistence type="predicted"/>
<evidence type="ECO:0008006" key="3">
    <source>
        <dbReference type="Google" id="ProtNLM"/>
    </source>
</evidence>
<reference evidence="1 2" key="1">
    <citation type="journal article" date="2016" name="Mol. Biol. Evol.">
        <title>Comparative Genomics of Early-Diverging Mushroom-Forming Fungi Provides Insights into the Origins of Lignocellulose Decay Capabilities.</title>
        <authorList>
            <person name="Nagy L.G."/>
            <person name="Riley R."/>
            <person name="Tritt A."/>
            <person name="Adam C."/>
            <person name="Daum C."/>
            <person name="Floudas D."/>
            <person name="Sun H."/>
            <person name="Yadav J.S."/>
            <person name="Pangilinan J."/>
            <person name="Larsson K.H."/>
            <person name="Matsuura K."/>
            <person name="Barry K."/>
            <person name="Labutti K."/>
            <person name="Kuo R."/>
            <person name="Ohm R.A."/>
            <person name="Bhattacharya S.S."/>
            <person name="Shirouzu T."/>
            <person name="Yoshinaga Y."/>
            <person name="Martin F.M."/>
            <person name="Grigoriev I.V."/>
            <person name="Hibbett D.S."/>
        </authorList>
    </citation>
    <scope>NUCLEOTIDE SEQUENCE [LARGE SCALE GENOMIC DNA]</scope>
    <source>
        <strain evidence="1 2">CBS 109695</strain>
    </source>
</reference>
<evidence type="ECO:0000313" key="2">
    <source>
        <dbReference type="Proteomes" id="UP000076532"/>
    </source>
</evidence>
<dbReference type="AlphaFoldDB" id="A0A166QCZ1"/>
<organism evidence="1 2">
    <name type="scientific">Athelia psychrophila</name>
    <dbReference type="NCBI Taxonomy" id="1759441"/>
    <lineage>
        <taxon>Eukaryota</taxon>
        <taxon>Fungi</taxon>
        <taxon>Dikarya</taxon>
        <taxon>Basidiomycota</taxon>
        <taxon>Agaricomycotina</taxon>
        <taxon>Agaricomycetes</taxon>
        <taxon>Agaricomycetidae</taxon>
        <taxon>Atheliales</taxon>
        <taxon>Atheliaceae</taxon>
        <taxon>Athelia</taxon>
    </lineage>
</organism>
<gene>
    <name evidence="1" type="ORF">FIBSPDRAFT_886903</name>
</gene>
<sequence length="162" mass="18074">MPSPILLENVVKLNGENWSSWSSQITKVLITVEADEIVTGNERQPMDEAESKAWTKANKRAWLSTTQIQSVLKARTQLISIGVEIDDITAKDIILMNLNPSYQAVKTLLFTQANEPTIETIHAILTSSCHIITPDIMAPVKSEPSKTTLAAKFQRRNDTTRQ</sequence>
<dbReference type="OrthoDB" id="3066634at2759"/>
<dbReference type="Proteomes" id="UP000076532">
    <property type="component" value="Unassembled WGS sequence"/>
</dbReference>
<keyword evidence="2" id="KW-1185">Reference proteome</keyword>
<dbReference type="EMBL" id="KV417511">
    <property type="protein sequence ID" value="KZP27009.1"/>
    <property type="molecule type" value="Genomic_DNA"/>
</dbReference>
<name>A0A166QCZ1_9AGAM</name>
<evidence type="ECO:0000313" key="1">
    <source>
        <dbReference type="EMBL" id="KZP27009.1"/>
    </source>
</evidence>
<protein>
    <recommendedName>
        <fullName evidence="3">Retrotransposon Copia-like N-terminal domain-containing protein</fullName>
    </recommendedName>
</protein>